<evidence type="ECO:0000313" key="2">
    <source>
        <dbReference type="EMBL" id="GAA1734181.1"/>
    </source>
</evidence>
<name>A0ABN2JP23_9ACTN</name>
<accession>A0ABN2JP23</accession>
<organism evidence="2 3">
    <name type="scientific">Aeromicrobium alkaliterrae</name>
    <dbReference type="NCBI Taxonomy" id="302168"/>
    <lineage>
        <taxon>Bacteria</taxon>
        <taxon>Bacillati</taxon>
        <taxon>Actinomycetota</taxon>
        <taxon>Actinomycetes</taxon>
        <taxon>Propionibacteriales</taxon>
        <taxon>Nocardioidaceae</taxon>
        <taxon>Aeromicrobium</taxon>
    </lineage>
</organism>
<evidence type="ECO:0000256" key="1">
    <source>
        <dbReference type="SAM" id="Phobius"/>
    </source>
</evidence>
<comment type="caution">
    <text evidence="2">The sequence shown here is derived from an EMBL/GenBank/DDBJ whole genome shotgun (WGS) entry which is preliminary data.</text>
</comment>
<dbReference type="Proteomes" id="UP001501057">
    <property type="component" value="Unassembled WGS sequence"/>
</dbReference>
<evidence type="ECO:0008006" key="4">
    <source>
        <dbReference type="Google" id="ProtNLM"/>
    </source>
</evidence>
<sequence length="58" mass="6479">MARKRPVNWWIFFVIVLVLAAAMVHGLVLGDPGYWVPALIAVGCGSYVLWKGRRHVMG</sequence>
<proteinExistence type="predicted"/>
<keyword evidence="1" id="KW-0472">Membrane</keyword>
<reference evidence="2 3" key="1">
    <citation type="journal article" date="2019" name="Int. J. Syst. Evol. Microbiol.">
        <title>The Global Catalogue of Microorganisms (GCM) 10K type strain sequencing project: providing services to taxonomists for standard genome sequencing and annotation.</title>
        <authorList>
            <consortium name="The Broad Institute Genomics Platform"/>
            <consortium name="The Broad Institute Genome Sequencing Center for Infectious Disease"/>
            <person name="Wu L."/>
            <person name="Ma J."/>
        </authorList>
    </citation>
    <scope>NUCLEOTIDE SEQUENCE [LARGE SCALE GENOMIC DNA]</scope>
    <source>
        <strain evidence="2 3">JCM 13518</strain>
    </source>
</reference>
<protein>
    <recommendedName>
        <fullName evidence="4">DUF4175 domain-containing protein</fullName>
    </recommendedName>
</protein>
<keyword evidence="1" id="KW-0812">Transmembrane</keyword>
<feature type="transmembrane region" description="Helical" evidence="1">
    <location>
        <begin position="7"/>
        <end position="28"/>
    </location>
</feature>
<keyword evidence="3" id="KW-1185">Reference proteome</keyword>
<dbReference type="EMBL" id="BAAAME010000002">
    <property type="protein sequence ID" value="GAA1734181.1"/>
    <property type="molecule type" value="Genomic_DNA"/>
</dbReference>
<feature type="transmembrane region" description="Helical" evidence="1">
    <location>
        <begin position="34"/>
        <end position="50"/>
    </location>
</feature>
<keyword evidence="1" id="KW-1133">Transmembrane helix</keyword>
<gene>
    <name evidence="2" type="ORF">GCM10009710_13530</name>
</gene>
<evidence type="ECO:0000313" key="3">
    <source>
        <dbReference type="Proteomes" id="UP001501057"/>
    </source>
</evidence>